<comment type="caution">
    <text evidence="1">The sequence shown here is derived from an EMBL/GenBank/DDBJ whole genome shotgun (WGS) entry which is preliminary data.</text>
</comment>
<dbReference type="Proteomes" id="UP000265798">
    <property type="component" value="Unassembled WGS sequence"/>
</dbReference>
<evidence type="ECO:0000313" key="1">
    <source>
        <dbReference type="EMBL" id="RHX89439.1"/>
    </source>
</evidence>
<protein>
    <submittedName>
        <fullName evidence="1">Uncharacterized protein</fullName>
    </submittedName>
</protein>
<proteinExistence type="predicted"/>
<accession>A0A396Z1N0</accession>
<evidence type="ECO:0000313" key="2">
    <source>
        <dbReference type="Proteomes" id="UP000265798"/>
    </source>
</evidence>
<name>A0A396Z1N0_9LEPT</name>
<dbReference type="RefSeq" id="WP_118969597.1">
    <property type="nucleotide sequence ID" value="NZ_QHCT01000004.1"/>
</dbReference>
<sequence>MKKIIYSLFKIQDKREHLEEFQSGVLYMNTLRVYSSYENVDGEFRGDSYEGIESHLQPDKISITIGDFQVDSADIAAPVIVSKNSLLDHHAFCMYSLNSGDWKEVSENQISEFEQSLKLDIKNYGLGKYMLIVANVQEFLKRVQTAIKSNNLQGSLGLVEYFDEKDFHGTFNKERLGFHKRSIFKHQNEYRILINFENGNLGAEKFNIGNIADISRIIKTEEFNDSLKIKFH</sequence>
<organism evidence="1 2">
    <name type="scientific">Leptospira stimsonii</name>
    <dbReference type="NCBI Taxonomy" id="2202203"/>
    <lineage>
        <taxon>Bacteria</taxon>
        <taxon>Pseudomonadati</taxon>
        <taxon>Spirochaetota</taxon>
        <taxon>Spirochaetia</taxon>
        <taxon>Leptospirales</taxon>
        <taxon>Leptospiraceae</taxon>
        <taxon>Leptospira</taxon>
    </lineage>
</organism>
<dbReference type="AlphaFoldDB" id="A0A396Z1N0"/>
<gene>
    <name evidence="1" type="ORF">DLM75_16590</name>
</gene>
<dbReference type="OrthoDB" id="1349797at2"/>
<dbReference type="EMBL" id="QHCT01000004">
    <property type="protein sequence ID" value="RHX89439.1"/>
    <property type="molecule type" value="Genomic_DNA"/>
</dbReference>
<reference evidence="2" key="1">
    <citation type="submission" date="2018-05" db="EMBL/GenBank/DDBJ databases">
        <title>Leptospira yasudae sp. nov. and Leptospira stimsonii sp. nov., two pathogenic species of the genus Leptospira isolated from environmental sources.</title>
        <authorList>
            <person name="Casanovas-Massana A."/>
            <person name="Hamond C."/>
            <person name="Santos L.A."/>
            <person name="Hacker K.P."/>
            <person name="Balassiano I."/>
            <person name="Medeiros M.A."/>
            <person name="Reis M.G."/>
            <person name="Ko A.I."/>
            <person name="Wunder E.A."/>
        </authorList>
    </citation>
    <scope>NUCLEOTIDE SEQUENCE [LARGE SCALE GENOMIC DNA]</scope>
    <source>
        <strain evidence="2">Yale</strain>
    </source>
</reference>